<dbReference type="Gene3D" id="3.90.79.10">
    <property type="entry name" value="Nucleoside Triphosphate Pyrophosphohydrolase"/>
    <property type="match status" value="1"/>
</dbReference>
<reference evidence="3 4" key="1">
    <citation type="journal article" date="2020" name="G3 (Bethesda)">
        <title>Improved Reference Genome for Cyclotella cryptica CCMP332, a Model for Cell Wall Morphogenesis, Salinity Adaptation, and Lipid Production in Diatoms (Bacillariophyta).</title>
        <authorList>
            <person name="Roberts W.R."/>
            <person name="Downey K.M."/>
            <person name="Ruck E.C."/>
            <person name="Traller J.C."/>
            <person name="Alverson A.J."/>
        </authorList>
    </citation>
    <scope>NUCLEOTIDE SEQUENCE [LARGE SCALE GENOMIC DNA]</scope>
    <source>
        <strain evidence="3 4">CCMP332</strain>
    </source>
</reference>
<protein>
    <recommendedName>
        <fullName evidence="2">Nudix hydrolase domain-containing protein</fullName>
    </recommendedName>
</protein>
<dbReference type="SUPFAM" id="SSF55811">
    <property type="entry name" value="Nudix"/>
    <property type="match status" value="1"/>
</dbReference>
<dbReference type="Proteomes" id="UP001516023">
    <property type="component" value="Unassembled WGS sequence"/>
</dbReference>
<sequence>MSTFSPLSNCARVSFSRKPVLRASSQSKSNEFSHVAGAAKPAVVPRAAVSVVAKSPTRDCGLSQGKIEVGESTLDAAKRELWEETGLLSSTESISQSNLILKWHNNGPFTCTDSIHHSQSYGVSFHYVISQCFAELQSQSPPIIQASDDAMDARWWSAHEMKDAEERGVVTKGVMGVLERSEALYISGLLKSTDSVSTKGTTGLAARHCGAISRPFFVAIALYEGSVDEQCMRSVQPVNPLADDERRK</sequence>
<gene>
    <name evidence="3" type="ORF">HJC23_008584</name>
</gene>
<dbReference type="InterPro" id="IPR020084">
    <property type="entry name" value="NUDIX_hydrolase_CS"/>
</dbReference>
<dbReference type="PROSITE" id="PS51462">
    <property type="entry name" value="NUDIX"/>
    <property type="match status" value="1"/>
</dbReference>
<evidence type="ECO:0000259" key="2">
    <source>
        <dbReference type="PROSITE" id="PS51462"/>
    </source>
</evidence>
<dbReference type="InterPro" id="IPR015797">
    <property type="entry name" value="NUDIX_hydrolase-like_dom_sf"/>
</dbReference>
<comment type="caution">
    <text evidence="3">The sequence shown here is derived from an EMBL/GenBank/DDBJ whole genome shotgun (WGS) entry which is preliminary data.</text>
</comment>
<evidence type="ECO:0000313" key="3">
    <source>
        <dbReference type="EMBL" id="KAL3796264.1"/>
    </source>
</evidence>
<organism evidence="3 4">
    <name type="scientific">Cyclotella cryptica</name>
    <dbReference type="NCBI Taxonomy" id="29204"/>
    <lineage>
        <taxon>Eukaryota</taxon>
        <taxon>Sar</taxon>
        <taxon>Stramenopiles</taxon>
        <taxon>Ochrophyta</taxon>
        <taxon>Bacillariophyta</taxon>
        <taxon>Coscinodiscophyceae</taxon>
        <taxon>Thalassiosirophycidae</taxon>
        <taxon>Stephanodiscales</taxon>
        <taxon>Stephanodiscaceae</taxon>
        <taxon>Cyclotella</taxon>
    </lineage>
</organism>
<dbReference type="PANTHER" id="PTHR43736">
    <property type="entry name" value="ADP-RIBOSE PYROPHOSPHATASE"/>
    <property type="match status" value="1"/>
</dbReference>
<feature type="domain" description="Nudix hydrolase" evidence="2">
    <location>
        <begin position="33"/>
        <end position="183"/>
    </location>
</feature>
<dbReference type="GO" id="GO:0016787">
    <property type="term" value="F:hydrolase activity"/>
    <property type="evidence" value="ECO:0007669"/>
    <property type="project" value="UniProtKB-KW"/>
</dbReference>
<dbReference type="EMBL" id="JABMIG020000064">
    <property type="protein sequence ID" value="KAL3796264.1"/>
    <property type="molecule type" value="Genomic_DNA"/>
</dbReference>
<evidence type="ECO:0000256" key="1">
    <source>
        <dbReference type="ARBA" id="ARBA00022801"/>
    </source>
</evidence>
<dbReference type="PANTHER" id="PTHR43736:SF1">
    <property type="entry name" value="DIHYDRONEOPTERIN TRIPHOSPHATE DIPHOSPHATASE"/>
    <property type="match status" value="1"/>
</dbReference>
<dbReference type="Pfam" id="PF00293">
    <property type="entry name" value="NUDIX"/>
    <property type="match status" value="1"/>
</dbReference>
<dbReference type="AlphaFoldDB" id="A0ABD3Q8D8"/>
<dbReference type="InterPro" id="IPR000086">
    <property type="entry name" value="NUDIX_hydrolase_dom"/>
</dbReference>
<evidence type="ECO:0000313" key="4">
    <source>
        <dbReference type="Proteomes" id="UP001516023"/>
    </source>
</evidence>
<keyword evidence="4" id="KW-1185">Reference proteome</keyword>
<accession>A0ABD3Q8D8</accession>
<name>A0ABD3Q8D8_9STRA</name>
<keyword evidence="1" id="KW-0378">Hydrolase</keyword>
<proteinExistence type="predicted"/>
<dbReference type="PROSITE" id="PS00893">
    <property type="entry name" value="NUDIX_BOX"/>
    <property type="match status" value="1"/>
</dbReference>